<evidence type="ECO:0000256" key="2">
    <source>
        <dbReference type="ARBA" id="ARBA00022574"/>
    </source>
</evidence>
<proteinExistence type="predicted"/>
<evidence type="ECO:0000313" key="8">
    <source>
        <dbReference type="Proteomes" id="UP001431209"/>
    </source>
</evidence>
<dbReference type="EMBL" id="JAOPGA020000262">
    <property type="protein sequence ID" value="KAL0477872.1"/>
    <property type="molecule type" value="Genomic_DNA"/>
</dbReference>
<dbReference type="InterPro" id="IPR015943">
    <property type="entry name" value="WD40/YVTN_repeat-like_dom_sf"/>
</dbReference>
<dbReference type="InterPro" id="IPR039241">
    <property type="entry name" value="Rrp9-like"/>
</dbReference>
<dbReference type="Proteomes" id="UP001431209">
    <property type="component" value="Unassembled WGS sequence"/>
</dbReference>
<accession>A0AAW2YKV6</accession>
<dbReference type="PROSITE" id="PS50294">
    <property type="entry name" value="WD_REPEATS_REGION"/>
    <property type="match status" value="2"/>
</dbReference>
<evidence type="ECO:0000256" key="4">
    <source>
        <dbReference type="ARBA" id="ARBA00023242"/>
    </source>
</evidence>
<evidence type="ECO:0000256" key="1">
    <source>
        <dbReference type="ARBA" id="ARBA00004123"/>
    </source>
</evidence>
<dbReference type="Pfam" id="PF00400">
    <property type="entry name" value="WD40"/>
    <property type="match status" value="4"/>
</dbReference>
<dbReference type="AlphaFoldDB" id="A0AAW2YKV6"/>
<organism evidence="7 8">
    <name type="scientific">Acrasis kona</name>
    <dbReference type="NCBI Taxonomy" id="1008807"/>
    <lineage>
        <taxon>Eukaryota</taxon>
        <taxon>Discoba</taxon>
        <taxon>Heterolobosea</taxon>
        <taxon>Tetramitia</taxon>
        <taxon>Eutetramitia</taxon>
        <taxon>Acrasidae</taxon>
        <taxon>Acrasis</taxon>
    </lineage>
</organism>
<dbReference type="InterPro" id="IPR036322">
    <property type="entry name" value="WD40_repeat_dom_sf"/>
</dbReference>
<feature type="repeat" description="WD" evidence="5">
    <location>
        <begin position="211"/>
        <end position="252"/>
    </location>
</feature>
<dbReference type="PROSITE" id="PS50082">
    <property type="entry name" value="WD_REPEATS_2"/>
    <property type="match status" value="3"/>
</dbReference>
<feature type="repeat" description="WD" evidence="5">
    <location>
        <begin position="253"/>
        <end position="293"/>
    </location>
</feature>
<dbReference type="PANTHER" id="PTHR19865">
    <property type="entry name" value="U3 SMALL NUCLEOLAR RNA INTERACTING PROTEIN 2"/>
    <property type="match status" value="1"/>
</dbReference>
<protein>
    <submittedName>
        <fullName evidence="7">U3 small nucleolar RNA-interacting protein</fullName>
    </submittedName>
</protein>
<dbReference type="PRINTS" id="PR00320">
    <property type="entry name" value="GPROTEINBRPT"/>
</dbReference>
<dbReference type="PROSITE" id="PS00678">
    <property type="entry name" value="WD_REPEATS_1"/>
    <property type="match status" value="1"/>
</dbReference>
<dbReference type="GO" id="GO:0032040">
    <property type="term" value="C:small-subunit processome"/>
    <property type="evidence" value="ECO:0007669"/>
    <property type="project" value="TreeGrafter"/>
</dbReference>
<comment type="subcellular location">
    <subcellularLocation>
        <location evidence="1">Nucleus</location>
    </subcellularLocation>
</comment>
<evidence type="ECO:0000256" key="3">
    <source>
        <dbReference type="ARBA" id="ARBA00022737"/>
    </source>
</evidence>
<evidence type="ECO:0000256" key="5">
    <source>
        <dbReference type="PROSITE-ProRule" id="PRU00221"/>
    </source>
</evidence>
<feature type="compositionally biased region" description="Basic residues" evidence="6">
    <location>
        <begin position="7"/>
        <end position="18"/>
    </location>
</feature>
<evidence type="ECO:0000256" key="6">
    <source>
        <dbReference type="SAM" id="MobiDB-lite"/>
    </source>
</evidence>
<feature type="repeat" description="WD" evidence="5">
    <location>
        <begin position="167"/>
        <end position="208"/>
    </location>
</feature>
<name>A0AAW2YKV6_9EUKA</name>
<dbReference type="InterPro" id="IPR019775">
    <property type="entry name" value="WD40_repeat_CS"/>
</dbReference>
<keyword evidence="3" id="KW-0677">Repeat</keyword>
<dbReference type="SMART" id="SM00320">
    <property type="entry name" value="WD40"/>
    <property type="match status" value="4"/>
</dbReference>
<comment type="caution">
    <text evidence="7">The sequence shown here is derived from an EMBL/GenBank/DDBJ whole genome shotgun (WGS) entry which is preliminary data.</text>
</comment>
<gene>
    <name evidence="7" type="ORF">AKO1_013639</name>
</gene>
<dbReference type="PANTHER" id="PTHR19865:SF0">
    <property type="entry name" value="U3 SMALL NUCLEOLAR RNA-INTERACTING PROTEIN 2"/>
    <property type="match status" value="1"/>
</dbReference>
<dbReference type="Gene3D" id="2.130.10.10">
    <property type="entry name" value="YVTN repeat-like/Quinoprotein amine dehydrogenase"/>
    <property type="match status" value="1"/>
</dbReference>
<feature type="region of interest" description="Disordered" evidence="6">
    <location>
        <begin position="1"/>
        <end position="41"/>
    </location>
</feature>
<dbReference type="SUPFAM" id="SSF50978">
    <property type="entry name" value="WD40 repeat-like"/>
    <property type="match status" value="1"/>
</dbReference>
<sequence>MAPPRGRGGKRVIKKGSAKKPTNNGGPPKRKRVDEEIPSDEEFEVEMNKETVIPAYEDPEVKKIRQAKEYLDKISKLEERKDKVESRNDDPIAARLKKEALQAQKKIPKNLAAKLSRMQITTTNYNGHKLPPTCITMSGSSTCYTGSKDKCLISWDIETGKKNRIIKQAHSDHILSVAVSSDDKYLASSGRDKMIRIWDVRSPQSTHIFQLSGHFKDVTGVAFQSGTYQLYSSSLDRTVRVWDASQGSFVDTLYGHEGEVSCVDCMYNPRCLTAANDNSLRLWKVFEESQLSTLIVPN</sequence>
<keyword evidence="4" id="KW-0539">Nucleus</keyword>
<keyword evidence="8" id="KW-1185">Reference proteome</keyword>
<dbReference type="InterPro" id="IPR001680">
    <property type="entry name" value="WD40_rpt"/>
</dbReference>
<reference evidence="7 8" key="1">
    <citation type="submission" date="2024-03" db="EMBL/GenBank/DDBJ databases">
        <title>The Acrasis kona genome and developmental transcriptomes reveal deep origins of eukaryotic multicellular pathways.</title>
        <authorList>
            <person name="Sheikh S."/>
            <person name="Fu C.-J."/>
            <person name="Brown M.W."/>
            <person name="Baldauf S.L."/>
        </authorList>
    </citation>
    <scope>NUCLEOTIDE SEQUENCE [LARGE SCALE GENOMIC DNA]</scope>
    <source>
        <strain evidence="7 8">ATCC MYA-3509</strain>
    </source>
</reference>
<evidence type="ECO:0000313" key="7">
    <source>
        <dbReference type="EMBL" id="KAL0477872.1"/>
    </source>
</evidence>
<dbReference type="InterPro" id="IPR020472">
    <property type="entry name" value="WD40_PAC1"/>
</dbReference>
<keyword evidence="2 5" id="KW-0853">WD repeat</keyword>
<dbReference type="GO" id="GO:0034511">
    <property type="term" value="F:U3 snoRNA binding"/>
    <property type="evidence" value="ECO:0007669"/>
    <property type="project" value="InterPro"/>
</dbReference>
<dbReference type="CDD" id="cd00200">
    <property type="entry name" value="WD40"/>
    <property type="match status" value="1"/>
</dbReference>